<evidence type="ECO:0000256" key="1">
    <source>
        <dbReference type="SAM" id="MobiDB-lite"/>
    </source>
</evidence>
<name>A0A4Y2GBM5_ARAVE</name>
<feature type="compositionally biased region" description="Acidic residues" evidence="1">
    <location>
        <begin position="53"/>
        <end position="62"/>
    </location>
</feature>
<keyword evidence="3" id="KW-1185">Reference proteome</keyword>
<dbReference type="Proteomes" id="UP000499080">
    <property type="component" value="Unassembled WGS sequence"/>
</dbReference>
<dbReference type="EMBL" id="BGPR01001305">
    <property type="protein sequence ID" value="GBM50597.1"/>
    <property type="molecule type" value="Genomic_DNA"/>
</dbReference>
<evidence type="ECO:0000313" key="2">
    <source>
        <dbReference type="EMBL" id="GBM50597.1"/>
    </source>
</evidence>
<evidence type="ECO:0000313" key="3">
    <source>
        <dbReference type="Proteomes" id="UP000499080"/>
    </source>
</evidence>
<accession>A0A4Y2GBM5</accession>
<comment type="caution">
    <text evidence="2">The sequence shown here is derived from an EMBL/GenBank/DDBJ whole genome shotgun (WGS) entry which is preliminary data.</text>
</comment>
<reference evidence="2 3" key="1">
    <citation type="journal article" date="2019" name="Sci. Rep.">
        <title>Orb-weaving spider Araneus ventricosus genome elucidates the spidroin gene catalogue.</title>
        <authorList>
            <person name="Kono N."/>
            <person name="Nakamura H."/>
            <person name="Ohtoshi R."/>
            <person name="Moran D.A.P."/>
            <person name="Shinohara A."/>
            <person name="Yoshida Y."/>
            <person name="Fujiwara M."/>
            <person name="Mori M."/>
            <person name="Tomita M."/>
            <person name="Arakawa K."/>
        </authorList>
    </citation>
    <scope>NUCLEOTIDE SEQUENCE [LARGE SCALE GENOMIC DNA]</scope>
</reference>
<sequence>MPTPYEKEMECLRKLLAEVETDEDPDFDNGNNGPENVLENIFSHHKSFCEHDTESEEDEDSRNEDMNNMEL</sequence>
<gene>
    <name evidence="2" type="ORF">AVEN_70235_1</name>
</gene>
<dbReference type="AlphaFoldDB" id="A0A4Y2GBM5"/>
<feature type="region of interest" description="Disordered" evidence="1">
    <location>
        <begin position="43"/>
        <end position="71"/>
    </location>
</feature>
<organism evidence="2 3">
    <name type="scientific">Araneus ventricosus</name>
    <name type="common">Orbweaver spider</name>
    <name type="synonym">Epeira ventricosa</name>
    <dbReference type="NCBI Taxonomy" id="182803"/>
    <lineage>
        <taxon>Eukaryota</taxon>
        <taxon>Metazoa</taxon>
        <taxon>Ecdysozoa</taxon>
        <taxon>Arthropoda</taxon>
        <taxon>Chelicerata</taxon>
        <taxon>Arachnida</taxon>
        <taxon>Araneae</taxon>
        <taxon>Araneomorphae</taxon>
        <taxon>Entelegynae</taxon>
        <taxon>Araneoidea</taxon>
        <taxon>Araneidae</taxon>
        <taxon>Araneus</taxon>
    </lineage>
</organism>
<proteinExistence type="predicted"/>
<protein>
    <submittedName>
        <fullName evidence="2">Uncharacterized protein</fullName>
    </submittedName>
</protein>
<dbReference type="OrthoDB" id="6466835at2759"/>